<reference evidence="6" key="1">
    <citation type="submission" date="2016-04" db="EMBL/GenBank/DDBJ databases">
        <title>Draft genome sequence of Paludibacter jiangxiensis strain NM7.</title>
        <authorList>
            <person name="Qiu Y."/>
            <person name="Matsuura N."/>
            <person name="Ohashi A."/>
            <person name="Tourlousse M.D."/>
            <person name="Sekiguchi Y."/>
        </authorList>
    </citation>
    <scope>NUCLEOTIDE SEQUENCE [LARGE SCALE GENOMIC DNA]</scope>
    <source>
        <strain evidence="6">NM7</strain>
    </source>
</reference>
<dbReference type="InterPro" id="IPR040853">
    <property type="entry name" value="RapA2_cadherin-like"/>
</dbReference>
<protein>
    <submittedName>
        <fullName evidence="5">Gliding motility-associated C-terminal domain-containing protein</fullName>
    </submittedName>
</protein>
<dbReference type="PANTHER" id="PTHR24273">
    <property type="entry name" value="FI04643P-RELATED"/>
    <property type="match status" value="1"/>
</dbReference>
<dbReference type="OrthoDB" id="1123245at2"/>
<dbReference type="InterPro" id="IPR013783">
    <property type="entry name" value="Ig-like_fold"/>
</dbReference>
<accession>A0A161LTN0</accession>
<feature type="region of interest" description="Disordered" evidence="2">
    <location>
        <begin position="932"/>
        <end position="953"/>
    </location>
</feature>
<dbReference type="Gene3D" id="2.60.40.3440">
    <property type="match status" value="1"/>
</dbReference>
<dbReference type="PANTHER" id="PTHR24273:SF32">
    <property type="entry name" value="HYALIN"/>
    <property type="match status" value="1"/>
</dbReference>
<dbReference type="Pfam" id="PF02494">
    <property type="entry name" value="HYR"/>
    <property type="match status" value="1"/>
</dbReference>
<dbReference type="InterPro" id="IPR041690">
    <property type="entry name" value="Cadherin_5"/>
</dbReference>
<comment type="caution">
    <text evidence="5">The sequence shown here is derived from an EMBL/GenBank/DDBJ whole genome shotgun (WGS) entry which is preliminary data.</text>
</comment>
<feature type="domain" description="HYR" evidence="3">
    <location>
        <begin position="619"/>
        <end position="713"/>
    </location>
</feature>
<dbReference type="EMBL" id="BDCR01000004">
    <property type="protein sequence ID" value="GAT64370.1"/>
    <property type="molecule type" value="Genomic_DNA"/>
</dbReference>
<dbReference type="InterPro" id="IPR003410">
    <property type="entry name" value="HYR_dom"/>
</dbReference>
<dbReference type="Pfam" id="PF13585">
    <property type="entry name" value="CHU_C"/>
    <property type="match status" value="1"/>
</dbReference>
<dbReference type="NCBIfam" id="NF012211">
    <property type="entry name" value="tand_rpt_95"/>
    <property type="match status" value="4"/>
</dbReference>
<reference evidence="5" key="3">
    <citation type="journal article" date="2017" name="Genome Announc.">
        <title>Draft Genome Sequence of Paludibacter jiangxiensis NM7T, a Propionate-Producing Fermentative Bacterium.</title>
        <authorList>
            <person name="Qiu Y.-L."/>
            <person name="Tourlousse D.M."/>
            <person name="Matsuura N."/>
            <person name="Ohashi A."/>
            <person name="Sekiguchi Y."/>
        </authorList>
    </citation>
    <scope>NUCLEOTIDE SEQUENCE</scope>
    <source>
        <strain evidence="5">NM7</strain>
    </source>
</reference>
<dbReference type="NCBIfam" id="TIGR04131">
    <property type="entry name" value="Bac_Flav_CTERM"/>
    <property type="match status" value="1"/>
</dbReference>
<evidence type="ECO:0000256" key="2">
    <source>
        <dbReference type="SAM" id="MobiDB-lite"/>
    </source>
</evidence>
<reference evidence="5" key="2">
    <citation type="submission" date="2016-04" db="EMBL/GenBank/DDBJ databases">
        <authorList>
            <person name="Qiu Y."/>
            <person name="Sekiguchi Y."/>
        </authorList>
    </citation>
    <scope>NUCLEOTIDE SEQUENCE</scope>
    <source>
        <strain evidence="5">NM7</strain>
    </source>
</reference>
<dbReference type="Pfam" id="PF17963">
    <property type="entry name" value="Big_9"/>
    <property type="match status" value="1"/>
</dbReference>
<feature type="non-terminal residue" evidence="5">
    <location>
        <position position="1"/>
    </location>
</feature>
<keyword evidence="6" id="KW-1185">Reference proteome</keyword>
<feature type="domain" description="HYR" evidence="3">
    <location>
        <begin position="533"/>
        <end position="618"/>
    </location>
</feature>
<dbReference type="Pfam" id="PF17803">
    <property type="entry name" value="Cadherin_4"/>
    <property type="match status" value="2"/>
</dbReference>
<evidence type="ECO:0000256" key="1">
    <source>
        <dbReference type="ARBA" id="ARBA00022737"/>
    </source>
</evidence>
<dbReference type="STRING" id="681398.PJIAN_41"/>
<dbReference type="PROSITE" id="PS50825">
    <property type="entry name" value="HYR"/>
    <property type="match status" value="2"/>
</dbReference>
<dbReference type="Pfam" id="PF17892">
    <property type="entry name" value="Cadherin_5"/>
    <property type="match status" value="1"/>
</dbReference>
<evidence type="ECO:0000313" key="6">
    <source>
        <dbReference type="Proteomes" id="UP000076586"/>
    </source>
</evidence>
<name>A0A161LTN0_9BACT</name>
<organism evidence="5 6">
    <name type="scientific">Paludibacter jiangxiensis</name>
    <dbReference type="NCBI Taxonomy" id="681398"/>
    <lineage>
        <taxon>Bacteria</taxon>
        <taxon>Pseudomonadati</taxon>
        <taxon>Bacteroidota</taxon>
        <taxon>Bacteroidia</taxon>
        <taxon>Bacteroidales</taxon>
        <taxon>Paludibacteraceae</taxon>
        <taxon>Paludibacter</taxon>
    </lineage>
</organism>
<keyword evidence="1" id="KW-0677">Repeat</keyword>
<dbReference type="Gene3D" id="2.60.40.1200">
    <property type="match status" value="3"/>
</dbReference>
<proteinExistence type="predicted"/>
<evidence type="ECO:0000313" key="5">
    <source>
        <dbReference type="EMBL" id="GAT64370.1"/>
    </source>
</evidence>
<evidence type="ECO:0000259" key="3">
    <source>
        <dbReference type="PROSITE" id="PS50825"/>
    </source>
</evidence>
<gene>
    <name evidence="4" type="ORF">PJIAN_41</name>
    <name evidence="5" type="ORF">PJIAN_4921</name>
</gene>
<dbReference type="InterPro" id="IPR026341">
    <property type="entry name" value="T9SS_type_B"/>
</dbReference>
<evidence type="ECO:0000313" key="4">
    <source>
        <dbReference type="EMBL" id="GAT63464.1"/>
    </source>
</evidence>
<dbReference type="EMBL" id="BDCR01000004">
    <property type="protein sequence ID" value="GAT63464.1"/>
    <property type="molecule type" value="Genomic_DNA"/>
</dbReference>
<dbReference type="Proteomes" id="UP000076586">
    <property type="component" value="Unassembled WGS sequence"/>
</dbReference>
<dbReference type="RefSeq" id="WP_084252379.1">
    <property type="nucleotide sequence ID" value="NZ_BDCR01000004.1"/>
</dbReference>
<dbReference type="Gene3D" id="2.60.40.4140">
    <property type="match status" value="1"/>
</dbReference>
<sequence length="1382" mass="144468">VPEAATLTATDNCDVAPVVTYKEVRTDGVCPSTYTLTRTWTATDACSNSASKTQVIKVQDTTAPVLSEAPADATVECNAVPVAATLTATDNCDAAPVVTYKEVSTDGACPSNYTLTRIWTATDACSNSSSKTQVITVQDKKAPVLSEAPTDITVESNAVPTAATLTATDNCDAAPVVTYTEVRTDGNCPNNYTLTRTWTATDACGNSSSKTQIIKVQDTAAPVLSDAPADVTVECNVIPDAATLTASDYNSTVIPVTYTEVRTNGVCPSTYTLTRTWTATDACGNSSSKVQVIKVQDTTAPILSEAPADVTVECNAVPVAATLTATDNCDVAPVVTYSEVRTDGVCPSTYTLTRTWTATDACGNSASKVQVIKVQDTTAPILSEAPADVTVECNAVPEAATLTATDNCDVAPVVTYKEVRTDGVCPSTYSLTRTWTATDACGNSASKTQVIKVQDTKAPILSEAPADVTVECNAVPVAATLTATDNCDAAPVVTYKEVRTDGVCPSTYTLTRTWTATDACNNSASKTQVIKVQDTTAPVLSCPPSQTVFVDVDKNFATVTIASPTVTDNCGQVKYSNDFNHTMNASGQYPIGTTTVTWTATDECGNTTSCKQTITVVDNQNPLFTKCFTGQNVSFTSQSGVYTYTIKGTGWDATATDNDALASLTYDMTGATTGSGTTLDNAILNVGLTNIKWTATDKSGNTTVCEYAITVIYGNVPPIAVDDNVSTPEDITATGNVLANDTDPDVTNVLTVTGFVWNGTTYSPGTATSAEGTLTLNANGGFTFVPTLNYNGTVPAITYMISDGVGGTASAKLIITVTAVNDAPVARPDVYTTPEDTPVSGNVLANDSDVDGDPLSVANIVVGEKVYTTPASVNVSSTGTLVAAANGAFTFTPALNFNGKVPTVFYRATDGSAVVSSTLDITVTAANDNPVANADVKSTPEDTPLNDNVLTNDADVDGDPLTVTGFTIGGTAYSAGATATMTGIGTIIINTNGSYTFTPMANYNGSVPVITYNISDGNGGTASGTLTITVTSVSDPPVAVNDNVTMIQNTSTTINVLSNDSFGPDGPSTTAITATSAAHGTVTVNNGGTPNNPTDDKIVYTPTTGYTGSDSFTYTIAASNGLTSTATVTITVRPYTDMMTFNKRSTSPVNNGDGTVNWKYTISVTNKLTTDSITSIHITDDLSRVILSPMEFRVVGITATGKLKANGLFDGVTRTNVLLDGSAVAPNSTEEITIEVHTTLNRFFGTVYNQAVLDGSSRTTGAISNVLSDDPSNTEGAFPRPTKTEIPEILIIPDAFTPNQDGHNDKFTIIHSSRITISLEVFNRWGNKVYESNDYQNDWDGKGSGHLLGQNLPSGTYYYIIVIRNTETNKVEKLASYITLRR</sequence>
<dbReference type="Gene3D" id="2.60.40.10">
    <property type="entry name" value="Immunoglobulins"/>
    <property type="match status" value="1"/>
</dbReference>
<reference evidence="6" key="4">
    <citation type="journal article" date="2017" name="Genome Announc.">
        <title>Draft genome sequence of Paludibacter jiangxiensis NM7(T), a propionate-producing fermentative bacterium.</title>
        <authorList>
            <person name="Qiu Y.-L."/>
            <person name="Tourlousse D.M."/>
            <person name="Matsuura N."/>
            <person name="Ohashi A."/>
            <person name="Sekiguchi Y."/>
        </authorList>
    </citation>
    <scope>NUCLEOTIDE SEQUENCE [LARGE SCALE GENOMIC DNA]</scope>
    <source>
        <strain evidence="6">NM7</strain>
    </source>
</reference>